<dbReference type="EMBL" id="BSRZ01000005">
    <property type="protein sequence ID" value="GLW64283.1"/>
    <property type="molecule type" value="Genomic_DNA"/>
</dbReference>
<comment type="caution">
    <text evidence="1">The sequence shown here is derived from an EMBL/GenBank/DDBJ whole genome shotgun (WGS) entry which is preliminary data.</text>
</comment>
<dbReference type="Pfam" id="PF13450">
    <property type="entry name" value="NAD_binding_8"/>
    <property type="match status" value="1"/>
</dbReference>
<proteinExistence type="predicted"/>
<accession>A0A9W6PWP1</accession>
<reference evidence="1" key="1">
    <citation type="submission" date="2023-02" db="EMBL/GenBank/DDBJ databases">
        <title>Actinomadura rubrobrunea NBRC 14622.</title>
        <authorList>
            <person name="Ichikawa N."/>
            <person name="Sato H."/>
            <person name="Tonouchi N."/>
        </authorList>
    </citation>
    <scope>NUCLEOTIDE SEQUENCE</scope>
    <source>
        <strain evidence="1">NBRC 14622</strain>
    </source>
</reference>
<dbReference type="PANTHER" id="PTHR10668:SF105">
    <property type="entry name" value="DEHYDROGENASE-RELATED"/>
    <property type="match status" value="1"/>
</dbReference>
<evidence type="ECO:0000313" key="2">
    <source>
        <dbReference type="Proteomes" id="UP001165124"/>
    </source>
</evidence>
<dbReference type="InterPro" id="IPR036188">
    <property type="entry name" value="FAD/NAD-bd_sf"/>
</dbReference>
<gene>
    <name evidence="1" type="ORF">Arub01_25270</name>
</gene>
<dbReference type="Proteomes" id="UP001165124">
    <property type="component" value="Unassembled WGS sequence"/>
</dbReference>
<evidence type="ECO:0000313" key="1">
    <source>
        <dbReference type="EMBL" id="GLW64283.1"/>
    </source>
</evidence>
<dbReference type="Gene3D" id="3.50.50.60">
    <property type="entry name" value="FAD/NAD(P)-binding domain"/>
    <property type="match status" value="2"/>
</dbReference>
<protein>
    <submittedName>
        <fullName evidence="1">Phytoene dehydrogenase</fullName>
    </submittedName>
</protein>
<organism evidence="1 2">
    <name type="scientific">Actinomadura rubrobrunea</name>
    <dbReference type="NCBI Taxonomy" id="115335"/>
    <lineage>
        <taxon>Bacteria</taxon>
        <taxon>Bacillati</taxon>
        <taxon>Actinomycetota</taxon>
        <taxon>Actinomycetes</taxon>
        <taxon>Streptosporangiales</taxon>
        <taxon>Thermomonosporaceae</taxon>
        <taxon>Actinomadura</taxon>
    </lineage>
</organism>
<dbReference type="PANTHER" id="PTHR10668">
    <property type="entry name" value="PHYTOENE DEHYDROGENASE"/>
    <property type="match status" value="1"/>
</dbReference>
<keyword evidence="2" id="KW-1185">Reference proteome</keyword>
<dbReference type="AlphaFoldDB" id="A0A9W6PWP1"/>
<dbReference type="SUPFAM" id="SSF51905">
    <property type="entry name" value="FAD/NAD(P)-binding domain"/>
    <property type="match status" value="1"/>
</dbReference>
<sequence>MGCAGEQDQGGTVTDAIVVGAGPNGLAAALVLANAGLQVEICEAASTIGGGARTAELTLPGFRHDVCSAAHPMALASPFLRAFDLARHGVEMLQPPVAYAHPLDGGRAGLAWRDLDRTVEGLGRDGRAWKSLFGPLVDRWQRLSGLALSDQRHIPLDLRVMASLGLRLVEQGSPLWNLRFRTQAAPAMLTGVSSHASSPPRALAPAGVGLMLATLAHAVGWPIPRGGSQAIVDAMAAEFTRLGGRIFTDHRVRKLSDLPRARAVLLDVSPAGLLDIAGDELPSRYARRLRAFRYGTAACKVDFALSGPVPWTAEGCDQAGTLHVIGSREEALAAEREVAAGRHAERPYVLVVQPGVVDETRAPKGHHTLWTYAHVPHDSPRDVSEAIIAQIERFAPGFRDLILAKHVRTARDQARHNPNYIGGDIGGGALTTWQLLARPAPRWDPYTTPLRGVYICSASTPPGPGVHGMSGVHAARRALRRRFGIEPPAI</sequence>
<name>A0A9W6PWP1_9ACTN</name>